<dbReference type="SUPFAM" id="SSF55486">
    <property type="entry name" value="Metalloproteases ('zincins'), catalytic domain"/>
    <property type="match status" value="1"/>
</dbReference>
<reference evidence="1" key="1">
    <citation type="submission" date="2020-02" db="EMBL/GenBank/DDBJ databases">
        <authorList>
            <person name="Meier V. D."/>
        </authorList>
    </citation>
    <scope>NUCLEOTIDE SEQUENCE</scope>
    <source>
        <strain evidence="1">AVDCRST_MAG50</strain>
    </source>
</reference>
<name>A0A6J4HVU5_9ACTN</name>
<dbReference type="CDD" id="cd09598">
    <property type="entry name" value="M4_like"/>
    <property type="match status" value="1"/>
</dbReference>
<dbReference type="EMBL" id="CADCTF010000063">
    <property type="protein sequence ID" value="CAA9233171.1"/>
    <property type="molecule type" value="Genomic_DNA"/>
</dbReference>
<accession>A0A6J4HVU5</accession>
<evidence type="ECO:0000313" key="1">
    <source>
        <dbReference type="EMBL" id="CAA9233171.1"/>
    </source>
</evidence>
<gene>
    <name evidence="1" type="ORF">AVDCRST_MAG50-1287</name>
</gene>
<organism evidence="1">
    <name type="scientific">uncultured Acidimicrobiales bacterium</name>
    <dbReference type="NCBI Taxonomy" id="310071"/>
    <lineage>
        <taxon>Bacteria</taxon>
        <taxon>Bacillati</taxon>
        <taxon>Actinomycetota</taxon>
        <taxon>Acidimicrobiia</taxon>
        <taxon>Acidimicrobiales</taxon>
        <taxon>environmental samples</taxon>
    </lineage>
</organism>
<proteinExistence type="predicted"/>
<dbReference type="AlphaFoldDB" id="A0A6J4HVU5"/>
<sequence length="580" mass="64584">MAHTQGDGGTMGPGVPRRPWIVAQDPGVRRAGRILTAQVSVPWEDLEPGPLGHRVHVVDYDASTKTFYRPAPASLLEGDAPDDDLILGEPSFHAQNVYALVMRTLGRFEQALGRRVSWGFRSHQLKVVPHAFEAANAFYAPDSESLSFGYFRRDGRPAFTCLSHDIVVHETAHALLDGLRSRFMAPSSPDQAAFHEGYADIVALLSVFSLTGVVEQLIDHAAERDRSRSARRGLIHRSLLDEEQLRRSVLFGLADDMEGETAGARVNALRRSVALEPDPAILEQDVFLEAHSRGEVLVAAVMRTYLEVWTRRLRALGAIERDYVDRERVAEEGANVADQLLTMVIRALDYTPPIHLTFADFLSAVLTADAEVRVDDRRYQLRATLRTWFGRYGIEPTAATVDGTWPRSDLQLTRHGVRFDSLQADPTEMFRLVWSNRRSLQLDPSAYTRVSSLRPCLRIGPEDGLPVRETVAECTQYLSVRADELRRYRLVKPLGVDDATPIVLEGGSTLVLDEYGTLKYEINNGLPVKGNAPALAVAQRRLDYLAEQGYFEAGSSVAARLSSLHRRRALGDDSARAEVW</sequence>
<protein>
    <submittedName>
        <fullName evidence="1">Uncharacterized protein</fullName>
    </submittedName>
</protein>